<dbReference type="SUPFAM" id="SSF55383">
    <property type="entry name" value="Copper amine oxidase, domain N"/>
    <property type="match status" value="1"/>
</dbReference>
<dbReference type="InterPro" id="IPR012854">
    <property type="entry name" value="Cu_amine_oxidase-like_N"/>
</dbReference>
<proteinExistence type="predicted"/>
<dbReference type="OrthoDB" id="2029085at2"/>
<dbReference type="STRING" id="1300222.I532_17853"/>
<sequence>MKKMKSVSITLLAAAVLTMNGVSAFATSEPVRELSVQVKGQEIGKLAIDDKQQQTILVPLREVAESLGYEVSWNSQTKAAEVNKGAVWSYAKAGEDRYPFARMYKSVGATPKLINGNTYVPVAFVEQILQTPVQVSGNSVSVAAEEEQDYTKKAGTITSIRNTDGKVSILLNGYQRGILLHVADETKIVTADGKEAKAADLKLGMEIEVVHEKFMAMSLPPQTAAKEIVIKNSMQTEDVLGTFGSVASVEDNKDGGVRIAVEGERLTDNSFEKIHLLVNDQTKIVTTDGNKALAIADLKKDAKVFAFYSPKLTRSAIPQGVAEKIVVEPTDNLVTVEPAAAEEPKK</sequence>
<feature type="chain" id="PRO_5039416784" evidence="1">
    <location>
        <begin position="25"/>
        <end position="346"/>
    </location>
</feature>
<keyword evidence="4" id="KW-1185">Reference proteome</keyword>
<name>M8DDH9_9BACL</name>
<dbReference type="RefSeq" id="WP_003389903.1">
    <property type="nucleotide sequence ID" value="NZ_APBN01000008.1"/>
</dbReference>
<reference evidence="3 4" key="1">
    <citation type="submission" date="2013-03" db="EMBL/GenBank/DDBJ databases">
        <title>Assembly of a new bacterial strain Brevibacillus borstelensis AK1.</title>
        <authorList>
            <person name="Rajan I."/>
            <person name="PoliReddy D."/>
            <person name="Sugumar T."/>
            <person name="Rathinam K."/>
            <person name="Alqarawi S."/>
            <person name="Khalil A.B."/>
            <person name="Sivakumar N."/>
        </authorList>
    </citation>
    <scope>NUCLEOTIDE SEQUENCE [LARGE SCALE GENOMIC DNA]</scope>
    <source>
        <strain evidence="3 4">AK1</strain>
    </source>
</reference>
<dbReference type="Pfam" id="PF07833">
    <property type="entry name" value="Cu_amine_oxidN1"/>
    <property type="match status" value="1"/>
</dbReference>
<comment type="caution">
    <text evidence="3">The sequence shown here is derived from an EMBL/GenBank/DDBJ whole genome shotgun (WGS) entry which is preliminary data.</text>
</comment>
<protein>
    <submittedName>
        <fullName evidence="3">Protease inhibitor BBRPI</fullName>
    </submittedName>
</protein>
<evidence type="ECO:0000256" key="1">
    <source>
        <dbReference type="SAM" id="SignalP"/>
    </source>
</evidence>
<dbReference type="EMBL" id="APBN01000008">
    <property type="protein sequence ID" value="EMT51442.1"/>
    <property type="molecule type" value="Genomic_DNA"/>
</dbReference>
<accession>M8DDH9</accession>
<dbReference type="Proteomes" id="UP000012081">
    <property type="component" value="Unassembled WGS sequence"/>
</dbReference>
<feature type="domain" description="Copper amine oxidase-like N-terminal" evidence="2">
    <location>
        <begin position="52"/>
        <end position="142"/>
    </location>
</feature>
<dbReference type="InterPro" id="IPR036582">
    <property type="entry name" value="Mao_N_sf"/>
</dbReference>
<evidence type="ECO:0000313" key="4">
    <source>
        <dbReference type="Proteomes" id="UP000012081"/>
    </source>
</evidence>
<evidence type="ECO:0000313" key="3">
    <source>
        <dbReference type="EMBL" id="EMT51442.1"/>
    </source>
</evidence>
<dbReference type="PATRIC" id="fig|1300222.3.peg.3742"/>
<feature type="signal peptide" evidence="1">
    <location>
        <begin position="1"/>
        <end position="24"/>
    </location>
</feature>
<organism evidence="3 4">
    <name type="scientific">Brevibacillus borstelensis AK1</name>
    <dbReference type="NCBI Taxonomy" id="1300222"/>
    <lineage>
        <taxon>Bacteria</taxon>
        <taxon>Bacillati</taxon>
        <taxon>Bacillota</taxon>
        <taxon>Bacilli</taxon>
        <taxon>Bacillales</taxon>
        <taxon>Paenibacillaceae</taxon>
        <taxon>Brevibacillus</taxon>
    </lineage>
</organism>
<keyword evidence="1" id="KW-0732">Signal</keyword>
<gene>
    <name evidence="3" type="ORF">I532_17853</name>
</gene>
<dbReference type="AlphaFoldDB" id="M8DDH9"/>
<dbReference type="Gene3D" id="3.30.457.10">
    <property type="entry name" value="Copper amine oxidase-like, N-terminal domain"/>
    <property type="match status" value="1"/>
</dbReference>
<evidence type="ECO:0000259" key="2">
    <source>
        <dbReference type="Pfam" id="PF07833"/>
    </source>
</evidence>